<protein>
    <submittedName>
        <fullName evidence="11">Oligopeptide/dipeptide ABC transporter, ATP-binding protein domain</fullName>
    </submittedName>
    <submittedName>
        <fullName evidence="10">Peptide/nickel transport system ATP-binding protein</fullName>
        <ecNumber evidence="10">3.6.3.-</ecNumber>
    </submittedName>
</protein>
<dbReference type="Pfam" id="PF08352">
    <property type="entry name" value="oligo_HPY"/>
    <property type="match status" value="2"/>
</dbReference>
<evidence type="ECO:0000313" key="12">
    <source>
        <dbReference type="Proteomes" id="UP000006078"/>
    </source>
</evidence>
<keyword evidence="10" id="KW-0378">Hydrolase</keyword>
<dbReference type="eggNOG" id="COG4172">
    <property type="taxonomic scope" value="Bacteria"/>
</dbReference>
<dbReference type="AlphaFoldDB" id="I7IWW1"/>
<keyword evidence="3" id="KW-0813">Transport</keyword>
<evidence type="ECO:0000256" key="3">
    <source>
        <dbReference type="ARBA" id="ARBA00022448"/>
    </source>
</evidence>
<proteinExistence type="inferred from homology"/>
<dbReference type="CDD" id="cd03257">
    <property type="entry name" value="ABC_NikE_OppD_transporters"/>
    <property type="match status" value="2"/>
</dbReference>
<evidence type="ECO:0000256" key="4">
    <source>
        <dbReference type="ARBA" id="ARBA00022475"/>
    </source>
</evidence>
<evidence type="ECO:0000313" key="11">
    <source>
        <dbReference type="EMBL" id="EJZ82105.1"/>
    </source>
</evidence>
<dbReference type="Gene3D" id="3.40.50.300">
    <property type="entry name" value="P-loop containing nucleotide triphosphate hydrolases"/>
    <property type="match status" value="2"/>
</dbReference>
<dbReference type="InterPro" id="IPR013563">
    <property type="entry name" value="Oligopep_ABC_C"/>
</dbReference>
<dbReference type="PANTHER" id="PTHR43297:SF2">
    <property type="entry name" value="DIPEPTIDE TRANSPORT ATP-BINDING PROTEIN DPPD"/>
    <property type="match status" value="1"/>
</dbReference>
<dbReference type="InterPro" id="IPR003593">
    <property type="entry name" value="AAA+_ATPase"/>
</dbReference>
<dbReference type="Pfam" id="PF00005">
    <property type="entry name" value="ABC_tran"/>
    <property type="match status" value="2"/>
</dbReference>
<dbReference type="NCBIfam" id="NF008453">
    <property type="entry name" value="PRK11308.1"/>
    <property type="match status" value="2"/>
</dbReference>
<dbReference type="NCBIfam" id="NF007739">
    <property type="entry name" value="PRK10419.1"/>
    <property type="match status" value="2"/>
</dbReference>
<dbReference type="GO" id="GO:0015833">
    <property type="term" value="P:peptide transport"/>
    <property type="evidence" value="ECO:0007669"/>
    <property type="project" value="InterPro"/>
</dbReference>
<dbReference type="OrthoDB" id="8036461at2"/>
<dbReference type="FunFam" id="3.40.50.300:FF:000016">
    <property type="entry name" value="Oligopeptide ABC transporter ATP-binding component"/>
    <property type="match status" value="2"/>
</dbReference>
<keyword evidence="12" id="KW-1185">Reference proteome</keyword>
<dbReference type="PROSITE" id="PS50893">
    <property type="entry name" value="ABC_TRANSPORTER_2"/>
    <property type="match status" value="2"/>
</dbReference>
<dbReference type="PANTHER" id="PTHR43297">
    <property type="entry name" value="OLIGOPEPTIDE TRANSPORT ATP-BINDING PROTEIN APPD"/>
    <property type="match status" value="1"/>
</dbReference>
<dbReference type="Proteomes" id="UP000011016">
    <property type="component" value="Unassembled WGS sequence"/>
</dbReference>
<dbReference type="InterPro" id="IPR017871">
    <property type="entry name" value="ABC_transporter-like_CS"/>
</dbReference>
<comment type="caution">
    <text evidence="10">The sequence shown here is derived from an EMBL/GenBank/DDBJ whole genome shotgun (WGS) entry which is preliminary data.</text>
</comment>
<name>I7IWW1_9CORY</name>
<keyword evidence="5" id="KW-0547">Nucleotide-binding</keyword>
<evidence type="ECO:0000256" key="2">
    <source>
        <dbReference type="ARBA" id="ARBA00005417"/>
    </source>
</evidence>
<reference evidence="10 13" key="1">
    <citation type="journal article" date="2012" name="J. Bacteriol.">
        <title>Draft Genome Sequence of Turicella otitidis ATCC 51513, Isolated from Middle Ear Fluid from a Child with Otitis Media.</title>
        <authorList>
            <person name="Brinkrolf K."/>
            <person name="Schneider J."/>
            <person name="Knecht M."/>
            <person name="Ruckert C."/>
            <person name="Tauch A."/>
        </authorList>
    </citation>
    <scope>NUCLEOTIDE SEQUENCE [LARGE SCALE GENOMIC DNA]</scope>
    <source>
        <strain evidence="10 13">ATCC 51513</strain>
    </source>
</reference>
<dbReference type="EC" id="3.6.3.-" evidence="10"/>
<accession>I7IWW1</accession>
<feature type="region of interest" description="Disordered" evidence="8">
    <location>
        <begin position="635"/>
        <end position="656"/>
    </location>
</feature>
<comment type="similarity">
    <text evidence="2">Belongs to the ABC transporter superfamily.</text>
</comment>
<dbReference type="EMBL" id="AHAE01000042">
    <property type="protein sequence ID" value="EJZ82105.1"/>
    <property type="molecule type" value="Genomic_DNA"/>
</dbReference>
<feature type="domain" description="ABC transporter" evidence="9">
    <location>
        <begin position="379"/>
        <end position="628"/>
    </location>
</feature>
<gene>
    <name evidence="10" type="primary">oppD</name>
    <name evidence="10" type="ORF">BN46_0556</name>
    <name evidence="11" type="ORF">HMPREF9719_00987</name>
</gene>
<dbReference type="PATRIC" id="fig|883169.3.peg.951"/>
<dbReference type="STRING" id="29321.AAV33_06235"/>
<feature type="domain" description="ABC transporter" evidence="9">
    <location>
        <begin position="24"/>
        <end position="273"/>
    </location>
</feature>
<dbReference type="PROSITE" id="PS00211">
    <property type="entry name" value="ABC_TRANSPORTER_1"/>
    <property type="match status" value="2"/>
</dbReference>
<evidence type="ECO:0000313" key="10">
    <source>
        <dbReference type="EMBL" id="CCI83293.1"/>
    </source>
</evidence>
<feature type="region of interest" description="Disordered" evidence="8">
    <location>
        <begin position="1"/>
        <end position="20"/>
    </location>
</feature>
<organism evidence="10 13">
    <name type="scientific">Corynebacterium otitidis ATCC 51513</name>
    <dbReference type="NCBI Taxonomy" id="883169"/>
    <lineage>
        <taxon>Bacteria</taxon>
        <taxon>Bacillati</taxon>
        <taxon>Actinomycetota</taxon>
        <taxon>Actinomycetes</taxon>
        <taxon>Mycobacteriales</taxon>
        <taxon>Corynebacteriaceae</taxon>
        <taxon>Corynebacterium</taxon>
    </lineage>
</organism>
<keyword evidence="6 10" id="KW-0067">ATP-binding</keyword>
<dbReference type="EMBL" id="CAJZ01000084">
    <property type="protein sequence ID" value="CCI83293.1"/>
    <property type="molecule type" value="Genomic_DNA"/>
</dbReference>
<keyword evidence="7" id="KW-0472">Membrane</keyword>
<sequence length="656" mass="70877">MTIDTRNRAQHAGAARPGRPEPLLQVRDLRASFPSEAGIVNAVRGVDFDLYPGRSLGIVGESGSGKSVTSLAIMGLLPDYASVEGSVTYDGREILGLSDKELSKLRGSDIAMVFQDPLSALTPVFDVGTQIVEALRAHQRISKSQAWNRAAELLDLVGIPEPKLRLRDFPHQFSGGMRQRVVIAMAIANDPRVIIADEPTTALDVTIQAQILDVLKVAQQETGAATIMITHDMGVVAGTADDVMVMYAGRPVEHAPVDELFADPKMPYTVGLLNSTPRVDEKRGDALVAIPGTPPTLVDLPAGCPFAARCPMVKPECREAEPELADVGAGRAGTAHRAACLRSEKLVRGTYLGEDVYPLPELTEDQYAGVPREERPATLEVENLSRSFPITKGALVKRRVGTVEAVKDVSFDVRAGECFAIVGESGSGKSTTLLEIMGLEPQEGSRIVLNGEDAGEMTARQRRAARRGIQIVFQDPMSSLNPRMTVREILAEPLNSLGYDGDVDARVAELMRLVGLVPDQIDRFPGAFSGGQRQRIGLARALATSPSVIVLDEPVSALDVSIQAGMINLLVELKRSLGISLVFVAHDLSVVRHIADRVAVMYRGEFVESGDVESVFDNPVHPYTKALLSAIPIPDPEKERARRRLDYHPDEPEAGR</sequence>
<dbReference type="NCBIfam" id="TIGR01727">
    <property type="entry name" value="oligo_HPY"/>
    <property type="match status" value="1"/>
</dbReference>
<evidence type="ECO:0000256" key="8">
    <source>
        <dbReference type="SAM" id="MobiDB-lite"/>
    </source>
</evidence>
<comment type="subcellular location">
    <subcellularLocation>
        <location evidence="1">Cell membrane</location>
        <topology evidence="1">Peripheral membrane protein</topology>
    </subcellularLocation>
</comment>
<evidence type="ECO:0000256" key="5">
    <source>
        <dbReference type="ARBA" id="ARBA00022741"/>
    </source>
</evidence>
<dbReference type="InterPro" id="IPR027417">
    <property type="entry name" value="P-loop_NTPase"/>
</dbReference>
<evidence type="ECO:0000256" key="1">
    <source>
        <dbReference type="ARBA" id="ARBA00004202"/>
    </source>
</evidence>
<evidence type="ECO:0000313" key="13">
    <source>
        <dbReference type="Proteomes" id="UP000011016"/>
    </source>
</evidence>
<evidence type="ECO:0000259" key="9">
    <source>
        <dbReference type="PROSITE" id="PS50893"/>
    </source>
</evidence>
<reference evidence="11 12" key="2">
    <citation type="submission" date="2012-08" db="EMBL/GenBank/DDBJ databases">
        <title>The Genome Sequence of Turicella otitidis ATCC 51513.</title>
        <authorList>
            <consortium name="The Broad Institute Genome Sequencing Platform"/>
            <person name="Earl A."/>
            <person name="Ward D."/>
            <person name="Feldgarden M."/>
            <person name="Gevers D."/>
            <person name="Huys G."/>
            <person name="Walker B."/>
            <person name="Young S.K."/>
            <person name="Zeng Q."/>
            <person name="Gargeya S."/>
            <person name="Fitzgerald M."/>
            <person name="Haas B."/>
            <person name="Abouelleil A."/>
            <person name="Alvarado L."/>
            <person name="Arachchi H.M."/>
            <person name="Berlin A.M."/>
            <person name="Chapman S.B."/>
            <person name="Goldberg J."/>
            <person name="Griggs A."/>
            <person name="Gujja S."/>
            <person name="Hansen M."/>
            <person name="Howarth C."/>
            <person name="Imamovic A."/>
            <person name="Larimer J."/>
            <person name="McCowen C."/>
            <person name="Montmayeur A."/>
            <person name="Murphy C."/>
            <person name="Neiman D."/>
            <person name="Pearson M."/>
            <person name="Priest M."/>
            <person name="Roberts A."/>
            <person name="Saif S."/>
            <person name="Shea T."/>
            <person name="Sisk P."/>
            <person name="Sykes S."/>
            <person name="Wortman J."/>
            <person name="Nusbaum C."/>
            <person name="Birren B."/>
        </authorList>
    </citation>
    <scope>NUCLEOTIDE SEQUENCE [LARGE SCALE GENOMIC DNA]</scope>
    <source>
        <strain evidence="11 12">ATCC 51513</strain>
    </source>
</reference>
<dbReference type="SUPFAM" id="SSF52540">
    <property type="entry name" value="P-loop containing nucleoside triphosphate hydrolases"/>
    <property type="match status" value="2"/>
</dbReference>
<dbReference type="InterPro" id="IPR050388">
    <property type="entry name" value="ABC_Ni/Peptide_Import"/>
</dbReference>
<dbReference type="GO" id="GO:0005524">
    <property type="term" value="F:ATP binding"/>
    <property type="evidence" value="ECO:0007669"/>
    <property type="project" value="UniProtKB-KW"/>
</dbReference>
<evidence type="ECO:0000256" key="6">
    <source>
        <dbReference type="ARBA" id="ARBA00022840"/>
    </source>
</evidence>
<dbReference type="GO" id="GO:0005886">
    <property type="term" value="C:plasma membrane"/>
    <property type="evidence" value="ECO:0007669"/>
    <property type="project" value="UniProtKB-SubCell"/>
</dbReference>
<dbReference type="GO" id="GO:0016887">
    <property type="term" value="F:ATP hydrolysis activity"/>
    <property type="evidence" value="ECO:0007669"/>
    <property type="project" value="InterPro"/>
</dbReference>
<dbReference type="Proteomes" id="UP000006078">
    <property type="component" value="Unassembled WGS sequence"/>
</dbReference>
<dbReference type="InterPro" id="IPR003439">
    <property type="entry name" value="ABC_transporter-like_ATP-bd"/>
</dbReference>
<dbReference type="RefSeq" id="WP_004600877.1">
    <property type="nucleotide sequence ID" value="NZ_HF541866.1"/>
</dbReference>
<dbReference type="SMART" id="SM00382">
    <property type="entry name" value="AAA"/>
    <property type="match status" value="2"/>
</dbReference>
<keyword evidence="4" id="KW-1003">Cell membrane</keyword>
<dbReference type="HOGENOM" id="CLU_000604_86_2_11"/>
<evidence type="ECO:0000256" key="7">
    <source>
        <dbReference type="ARBA" id="ARBA00023136"/>
    </source>
</evidence>